<dbReference type="GO" id="GO:0008870">
    <property type="term" value="F:galactoside O-acetyltransferase activity"/>
    <property type="evidence" value="ECO:0007669"/>
    <property type="project" value="UniProtKB-EC"/>
</dbReference>
<evidence type="ECO:0000256" key="3">
    <source>
        <dbReference type="ARBA" id="ARBA00022737"/>
    </source>
</evidence>
<keyword evidence="4 6" id="KW-0012">Acyltransferase</keyword>
<dbReference type="InterPro" id="IPR024688">
    <property type="entry name" value="Mac_dom"/>
</dbReference>
<dbReference type="PROSITE" id="PS00101">
    <property type="entry name" value="HEXAPEP_TRANSFERASES"/>
    <property type="match status" value="1"/>
</dbReference>
<evidence type="ECO:0000313" key="7">
    <source>
        <dbReference type="Proteomes" id="UP000304914"/>
    </source>
</evidence>
<dbReference type="PANTHER" id="PTHR23416">
    <property type="entry name" value="SIALIC ACID SYNTHASE-RELATED"/>
    <property type="match status" value="1"/>
</dbReference>
<evidence type="ECO:0000256" key="4">
    <source>
        <dbReference type="ARBA" id="ARBA00023315"/>
    </source>
</evidence>
<dbReference type="SMART" id="SM01266">
    <property type="entry name" value="Mac"/>
    <property type="match status" value="1"/>
</dbReference>
<dbReference type="InterPro" id="IPR018357">
    <property type="entry name" value="Hexapep_transf_CS"/>
</dbReference>
<evidence type="ECO:0000256" key="2">
    <source>
        <dbReference type="ARBA" id="ARBA00022679"/>
    </source>
</evidence>
<dbReference type="STRING" id="873448.STRPO_1689"/>
<protein>
    <submittedName>
        <fullName evidence="6">Acetyltransferase</fullName>
        <ecNumber evidence="6">2.3.1.18</ecNumber>
    </submittedName>
</protein>
<dbReference type="Pfam" id="PF14602">
    <property type="entry name" value="Hexapep_2"/>
    <property type="match status" value="1"/>
</dbReference>
<dbReference type="RefSeq" id="WP_138068978.1">
    <property type="nucleotide sequence ID" value="NZ_LR594035.1"/>
</dbReference>
<comment type="similarity">
    <text evidence="1">Belongs to the transferase hexapeptide repeat family.</text>
</comment>
<evidence type="ECO:0000256" key="1">
    <source>
        <dbReference type="ARBA" id="ARBA00007274"/>
    </source>
</evidence>
<dbReference type="InterPro" id="IPR011004">
    <property type="entry name" value="Trimer_LpxA-like_sf"/>
</dbReference>
<dbReference type="Pfam" id="PF12464">
    <property type="entry name" value="Mac"/>
    <property type="match status" value="1"/>
</dbReference>
<dbReference type="InterPro" id="IPR051159">
    <property type="entry name" value="Hexapeptide_acetyltransf"/>
</dbReference>
<gene>
    <name evidence="6" type="primary">lacA_4</name>
    <name evidence="6" type="ORF">NCTC5385_02039</name>
</gene>
<accession>A0A4U9ZHE4</accession>
<dbReference type="AlphaFoldDB" id="A0A4U9ZHE4"/>
<dbReference type="EMBL" id="LR594035">
    <property type="protein sequence ID" value="VTS39525.1"/>
    <property type="molecule type" value="Genomic_DNA"/>
</dbReference>
<dbReference type="SUPFAM" id="SSF51161">
    <property type="entry name" value="Trimeric LpxA-like enzymes"/>
    <property type="match status" value="1"/>
</dbReference>
<dbReference type="EC" id="2.3.1.18" evidence="6"/>
<keyword evidence="2 6" id="KW-0808">Transferase</keyword>
<keyword evidence="3" id="KW-0677">Repeat</keyword>
<proteinExistence type="inferred from homology"/>
<feature type="domain" description="Maltose/galactoside acetyltransferase" evidence="5">
    <location>
        <begin position="4"/>
        <end position="58"/>
    </location>
</feature>
<dbReference type="FunFam" id="2.160.10.10:FF:000025">
    <property type="entry name" value="Hexapeptide-repeat containing-acetyltransferase"/>
    <property type="match status" value="1"/>
</dbReference>
<evidence type="ECO:0000313" key="6">
    <source>
        <dbReference type="EMBL" id="VTS39525.1"/>
    </source>
</evidence>
<organism evidence="6 7">
    <name type="scientific">Streptococcus pseudoporcinus</name>
    <dbReference type="NCBI Taxonomy" id="361101"/>
    <lineage>
        <taxon>Bacteria</taxon>
        <taxon>Bacillati</taxon>
        <taxon>Bacillota</taxon>
        <taxon>Bacilli</taxon>
        <taxon>Lactobacillales</taxon>
        <taxon>Streptococcaceae</taxon>
        <taxon>Streptococcus</taxon>
    </lineage>
</organism>
<name>A0A4U9ZHE4_9STRE</name>
<evidence type="ECO:0000259" key="5">
    <source>
        <dbReference type="SMART" id="SM01266"/>
    </source>
</evidence>
<dbReference type="PANTHER" id="PTHR23416:SF23">
    <property type="entry name" value="ACETYLTRANSFERASE C18B11.09C-RELATED"/>
    <property type="match status" value="1"/>
</dbReference>
<reference evidence="6 7" key="1">
    <citation type="submission" date="2019-05" db="EMBL/GenBank/DDBJ databases">
        <authorList>
            <consortium name="Pathogen Informatics"/>
        </authorList>
    </citation>
    <scope>NUCLEOTIDE SEQUENCE [LARGE SCALE GENOMIC DNA]</scope>
    <source>
        <strain evidence="6 7">NCTC5385</strain>
    </source>
</reference>
<sequence length="188" mass="20943">MTTMTSMHSGQLYFPNDPQIIKKQLDYQELLYTFNQTRPSEIAKRKQLMKKMFKAVGPDVYIEPPLRANWGGHFTTIGKNVYINFNLTLVDDTFITIGDNTMIAPNVTIIAGTHPLQPSLREQGFQYNRPVRIGKNCWIGANTTVLPGVSIGENSVIGANSLVTKDIPANTLALGCPARVVKTFKEDK</sequence>
<dbReference type="InterPro" id="IPR001451">
    <property type="entry name" value="Hexapep"/>
</dbReference>
<dbReference type="Proteomes" id="UP000304914">
    <property type="component" value="Chromosome"/>
</dbReference>
<dbReference type="Gene3D" id="2.160.10.10">
    <property type="entry name" value="Hexapeptide repeat proteins"/>
    <property type="match status" value="1"/>
</dbReference>
<dbReference type="CDD" id="cd03357">
    <property type="entry name" value="LbH_MAT_GAT"/>
    <property type="match status" value="1"/>
</dbReference>